<dbReference type="RefSeq" id="WP_016116346.1">
    <property type="nucleotide sequence ID" value="NZ_CP189809.1"/>
</dbReference>
<dbReference type="EMBL" id="MWPX01000001">
    <property type="protein sequence ID" value="OUM50811.1"/>
    <property type="molecule type" value="Genomic_DNA"/>
</dbReference>
<protein>
    <submittedName>
        <fullName evidence="1">Uncharacterized protein</fullName>
    </submittedName>
</protein>
<dbReference type="InterPro" id="IPR009574">
    <property type="entry name" value="DUF1189"/>
</dbReference>
<proteinExistence type="predicted"/>
<accession>A0A1Y3MPM0</accession>
<organism evidence="1 2">
    <name type="scientific">Bacillus pseudomycoides</name>
    <dbReference type="NCBI Taxonomy" id="64104"/>
    <lineage>
        <taxon>Bacteria</taxon>
        <taxon>Bacillati</taxon>
        <taxon>Bacillota</taxon>
        <taxon>Bacilli</taxon>
        <taxon>Bacillales</taxon>
        <taxon>Bacillaceae</taxon>
        <taxon>Bacillus</taxon>
        <taxon>Bacillus cereus group</taxon>
    </lineage>
</organism>
<comment type="caution">
    <text evidence="1">The sequence shown here is derived from an EMBL/GenBank/DDBJ whole genome shotgun (WGS) entry which is preliminary data.</text>
</comment>
<name>A0A1Y3MPM0_9BACI</name>
<gene>
    <name evidence="1" type="ORF">BW425_02545</name>
</gene>
<evidence type="ECO:0000313" key="2">
    <source>
        <dbReference type="Proteomes" id="UP000195321"/>
    </source>
</evidence>
<dbReference type="Pfam" id="PF06691">
    <property type="entry name" value="DUF1189"/>
    <property type="match status" value="1"/>
</dbReference>
<sequence length="163" mass="18792">MSVFMQLVKSLYSPKDMALFRFQKIGKTILYITLLCLIATIPKTFTFEKKDIKDIISAIDSIYPILMLVVGIGIYLFQLFISFLGVTILAFIGSAMSDQRKLSYTQIWTLTAYSYTIPTILFMIMDLLKINVPWSFLLYTAIILIVLYLTIKEIPKPKEKHEL</sequence>
<dbReference type="Proteomes" id="UP000195321">
    <property type="component" value="Unassembled WGS sequence"/>
</dbReference>
<reference evidence="1 2" key="1">
    <citation type="submission" date="2017-02" db="EMBL/GenBank/DDBJ databases">
        <title>Bacillus pseudomycoides isolate FSL K6-0042.</title>
        <authorList>
            <person name="Kovac J."/>
        </authorList>
    </citation>
    <scope>NUCLEOTIDE SEQUENCE [LARGE SCALE GENOMIC DNA]</scope>
    <source>
        <strain evidence="1 2">FSL K6-0042</strain>
    </source>
</reference>
<evidence type="ECO:0000313" key="1">
    <source>
        <dbReference type="EMBL" id="OUM50811.1"/>
    </source>
</evidence>
<dbReference type="AlphaFoldDB" id="A0A1Y3MPM0"/>